<gene>
    <name evidence="15" type="ORF">RMAR1173_LOCUS726</name>
</gene>
<dbReference type="GO" id="GO:0004662">
    <property type="term" value="F:CAAX-protein geranylgeranyltransferase activity"/>
    <property type="evidence" value="ECO:0007669"/>
    <property type="project" value="UniProtKB-EC"/>
</dbReference>
<dbReference type="EMBL" id="HBHJ01001129">
    <property type="protein sequence ID" value="CAD9660904.1"/>
    <property type="molecule type" value="Transcribed_RNA"/>
</dbReference>
<dbReference type="EC" id="2.5.1.58" evidence="4"/>
<evidence type="ECO:0000256" key="4">
    <source>
        <dbReference type="ARBA" id="ARBA00012702"/>
    </source>
</evidence>
<evidence type="ECO:0000256" key="2">
    <source>
        <dbReference type="ARBA" id="ARBA00006734"/>
    </source>
</evidence>
<dbReference type="PANTHER" id="PTHR11129:SF1">
    <property type="entry name" value="PROTEIN FARNESYLTRANSFERASE_GERANYLGERANYLTRANSFERASE TYPE-1 SUBUNIT ALPHA"/>
    <property type="match status" value="1"/>
</dbReference>
<dbReference type="Gene3D" id="1.25.40.120">
    <property type="entry name" value="Protein prenylyltransferase"/>
    <property type="match status" value="1"/>
</dbReference>
<organism evidence="15">
    <name type="scientific">Rhizochromulina marina</name>
    <dbReference type="NCBI Taxonomy" id="1034831"/>
    <lineage>
        <taxon>Eukaryota</taxon>
        <taxon>Sar</taxon>
        <taxon>Stramenopiles</taxon>
        <taxon>Ochrophyta</taxon>
        <taxon>Dictyochophyceae</taxon>
        <taxon>Rhizochromulinales</taxon>
        <taxon>Rhizochromulina</taxon>
    </lineage>
</organism>
<evidence type="ECO:0000256" key="13">
    <source>
        <dbReference type="ARBA" id="ARBA00043219"/>
    </source>
</evidence>
<dbReference type="EC" id="2.5.1.59" evidence="3"/>
<protein>
    <recommendedName>
        <fullName evidence="9">Protein farnesyltransferase/geranylgeranyltransferase type-1 subunit alpha</fullName>
        <ecNumber evidence="4">2.5.1.58</ecNumber>
        <ecNumber evidence="3">2.5.1.59</ecNumber>
    </recommendedName>
    <alternativeName>
        <fullName evidence="12">CAAX farnesyltransferase subunit alpha</fullName>
    </alternativeName>
    <alternativeName>
        <fullName evidence="11">FTase-alpha</fullName>
    </alternativeName>
    <alternativeName>
        <fullName evidence="10">Ras proteins prenyltransferase subunit alpha</fullName>
    </alternativeName>
    <alternativeName>
        <fullName evidence="13">Type I protein geranyl-geranyltransferase subunit alpha</fullName>
    </alternativeName>
</protein>
<accession>A0A7S2R4Z8</accession>
<dbReference type="GO" id="GO:0005953">
    <property type="term" value="C:CAAX-protein geranylgeranyltransferase complex"/>
    <property type="evidence" value="ECO:0007669"/>
    <property type="project" value="TreeGrafter"/>
</dbReference>
<evidence type="ECO:0000256" key="8">
    <source>
        <dbReference type="ARBA" id="ARBA00022842"/>
    </source>
</evidence>
<keyword evidence="5" id="KW-0637">Prenyltransferase</keyword>
<dbReference type="GO" id="GO:0004660">
    <property type="term" value="F:protein farnesyltransferase activity"/>
    <property type="evidence" value="ECO:0007669"/>
    <property type="project" value="UniProtKB-EC"/>
</dbReference>
<feature type="region of interest" description="Disordered" evidence="14">
    <location>
        <begin position="309"/>
        <end position="357"/>
    </location>
</feature>
<feature type="compositionally biased region" description="Gly residues" evidence="14">
    <location>
        <begin position="316"/>
        <end position="332"/>
    </location>
</feature>
<evidence type="ECO:0000256" key="6">
    <source>
        <dbReference type="ARBA" id="ARBA00022679"/>
    </source>
</evidence>
<keyword evidence="7" id="KW-0677">Repeat</keyword>
<comment type="similarity">
    <text evidence="2">Belongs to the protein prenyltransferase subunit alpha family.</text>
</comment>
<keyword evidence="6" id="KW-0808">Transferase</keyword>
<sequence length="357" mass="40748">MAEFEAEVWEGVVPLAQDDGPEPVVAISYAPEYTKLMDLFRRVMATNELSARALALTAQIIQWNAAHYTVWQYRRRCLEALRTDLRGELRYVESVAYDNPKNYQIWFHRRAIVERLGDPAAELQFVANILEEDGKNYHAWSHRQWVLKTYSLWDEELAFLDTLLLEDLYNNSAWNQRWFVVQHTEQLTHDILTREVQFAFTWIRRVVKNESPWNYIRGLMRDKASASGWRFQQFPLVEATCRELRETEDGRNCTFLLGMLYEILESRILQGQLDEPVLEEAAALLDMLGEVDGVRKNYWEGRRARVPAIPRASRPGGEGGTGAAEQEAGGGASAPMSGNAGQAHGGASSVVIEPIDE</sequence>
<dbReference type="GO" id="GO:0005965">
    <property type="term" value="C:protein farnesyltransferase complex"/>
    <property type="evidence" value="ECO:0007669"/>
    <property type="project" value="TreeGrafter"/>
</dbReference>
<dbReference type="AlphaFoldDB" id="A0A7S2R4Z8"/>
<evidence type="ECO:0000256" key="7">
    <source>
        <dbReference type="ARBA" id="ARBA00022737"/>
    </source>
</evidence>
<evidence type="ECO:0000256" key="9">
    <source>
        <dbReference type="ARBA" id="ARBA00040965"/>
    </source>
</evidence>
<keyword evidence="8" id="KW-0460">Magnesium</keyword>
<evidence type="ECO:0000256" key="5">
    <source>
        <dbReference type="ARBA" id="ARBA00022602"/>
    </source>
</evidence>
<name>A0A7S2R4Z8_9STRA</name>
<evidence type="ECO:0000256" key="1">
    <source>
        <dbReference type="ARBA" id="ARBA00001946"/>
    </source>
</evidence>
<evidence type="ECO:0000256" key="12">
    <source>
        <dbReference type="ARBA" id="ARBA00043086"/>
    </source>
</evidence>
<proteinExistence type="inferred from homology"/>
<dbReference type="SUPFAM" id="SSF48439">
    <property type="entry name" value="Protein prenylyltransferase"/>
    <property type="match status" value="1"/>
</dbReference>
<reference evidence="15" key="1">
    <citation type="submission" date="2021-01" db="EMBL/GenBank/DDBJ databases">
        <authorList>
            <person name="Corre E."/>
            <person name="Pelletier E."/>
            <person name="Niang G."/>
            <person name="Scheremetjew M."/>
            <person name="Finn R."/>
            <person name="Kale V."/>
            <person name="Holt S."/>
            <person name="Cochrane G."/>
            <person name="Meng A."/>
            <person name="Brown T."/>
            <person name="Cohen L."/>
        </authorList>
    </citation>
    <scope>NUCLEOTIDE SEQUENCE</scope>
    <source>
        <strain evidence="15">CCMP1243</strain>
    </source>
</reference>
<evidence type="ECO:0000313" key="15">
    <source>
        <dbReference type="EMBL" id="CAD9660904.1"/>
    </source>
</evidence>
<dbReference type="PROSITE" id="PS51147">
    <property type="entry name" value="PFTA"/>
    <property type="match status" value="4"/>
</dbReference>
<evidence type="ECO:0000256" key="3">
    <source>
        <dbReference type="ARBA" id="ARBA00012700"/>
    </source>
</evidence>
<evidence type="ECO:0000256" key="11">
    <source>
        <dbReference type="ARBA" id="ARBA00042436"/>
    </source>
</evidence>
<dbReference type="InterPro" id="IPR002088">
    <property type="entry name" value="Prenyl_trans_a"/>
</dbReference>
<dbReference type="PANTHER" id="PTHR11129">
    <property type="entry name" value="PROTEIN FARNESYLTRANSFERASE ALPHA SUBUNIT/RAB GERANYLGERANYL TRANSFERASE ALPHA SUBUNIT"/>
    <property type="match status" value="1"/>
</dbReference>
<evidence type="ECO:0000256" key="14">
    <source>
        <dbReference type="SAM" id="MobiDB-lite"/>
    </source>
</evidence>
<dbReference type="Pfam" id="PF01239">
    <property type="entry name" value="PPTA"/>
    <property type="match status" value="5"/>
</dbReference>
<evidence type="ECO:0000256" key="10">
    <source>
        <dbReference type="ARBA" id="ARBA00041392"/>
    </source>
</evidence>
<comment type="cofactor">
    <cofactor evidence="1">
        <name>Mg(2+)</name>
        <dbReference type="ChEBI" id="CHEBI:18420"/>
    </cofactor>
</comment>